<dbReference type="GO" id="GO:0051083">
    <property type="term" value="P:'de novo' cotranslational protein folding"/>
    <property type="evidence" value="ECO:0007669"/>
    <property type="project" value="TreeGrafter"/>
</dbReference>
<dbReference type="GO" id="GO:0015031">
    <property type="term" value="P:protein transport"/>
    <property type="evidence" value="ECO:0007669"/>
    <property type="project" value="InterPro"/>
</dbReference>
<evidence type="ECO:0000313" key="8">
    <source>
        <dbReference type="EMBL" id="SFV76583.1"/>
    </source>
</evidence>
<keyword evidence="6 8" id="KW-0413">Isomerase</keyword>
<dbReference type="EMBL" id="FPHR01000005">
    <property type="protein sequence ID" value="SFV76583.1"/>
    <property type="molecule type" value="Genomic_DNA"/>
</dbReference>
<dbReference type="Pfam" id="PF05697">
    <property type="entry name" value="Trigger_N"/>
    <property type="match status" value="1"/>
</dbReference>
<dbReference type="Gene3D" id="3.30.70.1050">
    <property type="entry name" value="Trigger factor ribosome-binding domain"/>
    <property type="match status" value="1"/>
</dbReference>
<dbReference type="PANTHER" id="PTHR30560:SF3">
    <property type="entry name" value="TRIGGER FACTOR-LIKE PROTEIN TIG, CHLOROPLASTIC"/>
    <property type="match status" value="1"/>
</dbReference>
<dbReference type="InterPro" id="IPR036611">
    <property type="entry name" value="Trigger_fac_ribosome-bd_sf"/>
</dbReference>
<dbReference type="GO" id="GO:0003755">
    <property type="term" value="F:peptidyl-prolyl cis-trans isomerase activity"/>
    <property type="evidence" value="ECO:0007669"/>
    <property type="project" value="UniProtKB-KW"/>
</dbReference>
<evidence type="ECO:0000256" key="6">
    <source>
        <dbReference type="ARBA" id="ARBA00023235"/>
    </source>
</evidence>
<comment type="similarity">
    <text evidence="2">Belongs to the FKBP-type PPIase family. Tig subfamily.</text>
</comment>
<organism evidence="8">
    <name type="scientific">hydrothermal vent metagenome</name>
    <dbReference type="NCBI Taxonomy" id="652676"/>
    <lineage>
        <taxon>unclassified sequences</taxon>
        <taxon>metagenomes</taxon>
        <taxon>ecological metagenomes</taxon>
    </lineage>
</organism>
<keyword evidence="8" id="KW-0132">Cell division</keyword>
<dbReference type="SUPFAM" id="SSF54534">
    <property type="entry name" value="FKBP-like"/>
    <property type="match status" value="1"/>
</dbReference>
<dbReference type="HAMAP" id="MF_00303">
    <property type="entry name" value="Trigger_factor_Tig"/>
    <property type="match status" value="1"/>
</dbReference>
<dbReference type="AlphaFoldDB" id="A0A1W1D7H0"/>
<dbReference type="PIRSF" id="PIRSF003095">
    <property type="entry name" value="Trigger_factor"/>
    <property type="match status" value="1"/>
</dbReference>
<evidence type="ECO:0000259" key="7">
    <source>
        <dbReference type="PROSITE" id="PS50059"/>
    </source>
</evidence>
<reference evidence="8" key="1">
    <citation type="submission" date="2016-10" db="EMBL/GenBank/DDBJ databases">
        <authorList>
            <person name="de Groot N.N."/>
        </authorList>
    </citation>
    <scope>NUCLEOTIDE SEQUENCE</scope>
</reference>
<dbReference type="GO" id="GO:0043335">
    <property type="term" value="P:protein unfolding"/>
    <property type="evidence" value="ECO:0007669"/>
    <property type="project" value="TreeGrafter"/>
</dbReference>
<dbReference type="GO" id="GO:0044183">
    <property type="term" value="F:protein folding chaperone"/>
    <property type="evidence" value="ECO:0007669"/>
    <property type="project" value="TreeGrafter"/>
</dbReference>
<dbReference type="GO" id="GO:0043022">
    <property type="term" value="F:ribosome binding"/>
    <property type="evidence" value="ECO:0007669"/>
    <property type="project" value="TreeGrafter"/>
</dbReference>
<evidence type="ECO:0000256" key="2">
    <source>
        <dbReference type="ARBA" id="ARBA00005464"/>
    </source>
</evidence>
<dbReference type="NCBIfam" id="TIGR00115">
    <property type="entry name" value="tig"/>
    <property type="match status" value="1"/>
</dbReference>
<dbReference type="Pfam" id="PF05698">
    <property type="entry name" value="Trigger_C"/>
    <property type="match status" value="1"/>
</dbReference>
<dbReference type="InterPro" id="IPR046357">
    <property type="entry name" value="PPIase_dom_sf"/>
</dbReference>
<proteinExistence type="inferred from homology"/>
<dbReference type="InterPro" id="IPR008880">
    <property type="entry name" value="Trigger_fac_C"/>
</dbReference>
<name>A0A1W1D7H0_9ZZZZ</name>
<keyword evidence="8" id="KW-0131">Cell cycle</keyword>
<dbReference type="Gene3D" id="1.10.3120.10">
    <property type="entry name" value="Trigger factor, C-terminal domain"/>
    <property type="match status" value="1"/>
</dbReference>
<sequence>MKTSLETLEGLKRSLTIDVSIDTFNTKVDKILKTMASQVSVDGFRKGKVPVSIVKKRFGDNAKSEAVNEIVNETLVDALADAKVTPAARPSLTDVDSEGDTNFTYTVAFEVFPEIKLADFSKLAIDQIEVDITKEDEDRTLSGLQEQLIEFKEVKRKSKDGDRVTVDFVGTIEGETFEGGEAKDFKLVLGKGTMIPGFEESITDVAAGKEVELDVSFPDDYQATHLAGKPVKFNISVIEVGSPKEPKLDAAFAKKFGEDNMDALLVSMKEQMRTEIDGRIEQLNKDALFNALAEANKFDVPQGSIDAEAHNLLEEMQERMQQQGQTAPADMPASIFNEEAERRVKLGLMINKISSDAKMAVTMEQIDARIQEMSQSYGENAQQMVDYYNEDVTRKSSVELMIVEKMVQDVILEKAKIKAVKKKFLDITEKA</sequence>
<dbReference type="PANTHER" id="PTHR30560">
    <property type="entry name" value="TRIGGER FACTOR CHAPERONE AND PEPTIDYL-PROLYL CIS/TRANS ISOMERASE"/>
    <property type="match status" value="1"/>
</dbReference>
<dbReference type="InterPro" id="IPR027304">
    <property type="entry name" value="Trigger_fact/SurA_dom_sf"/>
</dbReference>
<dbReference type="FunFam" id="3.10.50.40:FF:000001">
    <property type="entry name" value="Trigger factor"/>
    <property type="match status" value="1"/>
</dbReference>
<dbReference type="GO" id="GO:0051301">
    <property type="term" value="P:cell division"/>
    <property type="evidence" value="ECO:0007669"/>
    <property type="project" value="UniProtKB-KW"/>
</dbReference>
<dbReference type="SUPFAM" id="SSF102735">
    <property type="entry name" value="Trigger factor ribosome-binding domain"/>
    <property type="match status" value="1"/>
</dbReference>
<gene>
    <name evidence="8" type="ORF">MNB_SUP05-4-43</name>
</gene>
<dbReference type="Gene3D" id="3.10.50.40">
    <property type="match status" value="1"/>
</dbReference>
<accession>A0A1W1D7H0</accession>
<feature type="domain" description="PPIase FKBP-type" evidence="7">
    <location>
        <begin position="161"/>
        <end position="221"/>
    </location>
</feature>
<keyword evidence="4" id="KW-0697">Rotamase</keyword>
<protein>
    <recommendedName>
        <fullName evidence="3">peptidylprolyl isomerase</fullName>
        <ecNumber evidence="3">5.2.1.8</ecNumber>
    </recommendedName>
</protein>
<dbReference type="PROSITE" id="PS50059">
    <property type="entry name" value="FKBP_PPIASE"/>
    <property type="match status" value="1"/>
</dbReference>
<dbReference type="InterPro" id="IPR008881">
    <property type="entry name" value="Trigger_fac_ribosome-bd_bac"/>
</dbReference>
<evidence type="ECO:0000256" key="4">
    <source>
        <dbReference type="ARBA" id="ARBA00023110"/>
    </source>
</evidence>
<dbReference type="Pfam" id="PF00254">
    <property type="entry name" value="FKBP_C"/>
    <property type="match status" value="1"/>
</dbReference>
<comment type="catalytic activity">
    <reaction evidence="1">
        <text>[protein]-peptidylproline (omega=180) = [protein]-peptidylproline (omega=0)</text>
        <dbReference type="Rhea" id="RHEA:16237"/>
        <dbReference type="Rhea" id="RHEA-COMP:10747"/>
        <dbReference type="Rhea" id="RHEA-COMP:10748"/>
        <dbReference type="ChEBI" id="CHEBI:83833"/>
        <dbReference type="ChEBI" id="CHEBI:83834"/>
        <dbReference type="EC" id="5.2.1.8"/>
    </reaction>
</comment>
<evidence type="ECO:0000256" key="3">
    <source>
        <dbReference type="ARBA" id="ARBA00013194"/>
    </source>
</evidence>
<dbReference type="InterPro" id="IPR001179">
    <property type="entry name" value="PPIase_FKBP_dom"/>
</dbReference>
<evidence type="ECO:0000256" key="1">
    <source>
        <dbReference type="ARBA" id="ARBA00000971"/>
    </source>
</evidence>
<dbReference type="InterPro" id="IPR005215">
    <property type="entry name" value="Trig_fac"/>
</dbReference>
<dbReference type="SUPFAM" id="SSF109998">
    <property type="entry name" value="Triger factor/SurA peptide-binding domain-like"/>
    <property type="match status" value="1"/>
</dbReference>
<dbReference type="EC" id="5.2.1.8" evidence="3"/>
<dbReference type="InterPro" id="IPR037041">
    <property type="entry name" value="Trigger_fac_C_sf"/>
</dbReference>
<evidence type="ECO:0000256" key="5">
    <source>
        <dbReference type="ARBA" id="ARBA00023186"/>
    </source>
</evidence>
<keyword evidence="5" id="KW-0143">Chaperone</keyword>